<feature type="domain" description="Palmitoyltransferase DHHC" evidence="8">
    <location>
        <begin position="138"/>
        <end position="256"/>
    </location>
</feature>
<feature type="transmembrane region" description="Helical" evidence="7">
    <location>
        <begin position="221"/>
        <end position="247"/>
    </location>
</feature>
<dbReference type="Proteomes" id="UP000324629">
    <property type="component" value="Unassembled WGS sequence"/>
</dbReference>
<dbReference type="EMBL" id="QNGE01011745">
    <property type="protein sequence ID" value="KAA3670296.1"/>
    <property type="molecule type" value="Genomic_DNA"/>
</dbReference>
<feature type="transmembrane region" description="Helical" evidence="7">
    <location>
        <begin position="12"/>
        <end position="34"/>
    </location>
</feature>
<dbReference type="GO" id="GO:0016020">
    <property type="term" value="C:membrane"/>
    <property type="evidence" value="ECO:0007669"/>
    <property type="project" value="UniProtKB-SubCell"/>
</dbReference>
<gene>
    <name evidence="9" type="ORF">DEA37_0002666</name>
</gene>
<name>A0A5J4N443_9TREM</name>
<dbReference type="EC" id="2.3.1.225" evidence="7"/>
<evidence type="ECO:0000256" key="4">
    <source>
        <dbReference type="ARBA" id="ARBA00022989"/>
    </source>
</evidence>
<feature type="transmembrane region" description="Helical" evidence="7">
    <location>
        <begin position="54"/>
        <end position="79"/>
    </location>
</feature>
<evidence type="ECO:0000256" key="2">
    <source>
        <dbReference type="ARBA" id="ARBA00022679"/>
    </source>
</evidence>
<comment type="similarity">
    <text evidence="7">Belongs to the DHHC palmitoyltransferase family.</text>
</comment>
<feature type="transmembrane region" description="Helical" evidence="7">
    <location>
        <begin position="181"/>
        <end position="201"/>
    </location>
</feature>
<keyword evidence="10" id="KW-1185">Reference proteome</keyword>
<evidence type="ECO:0000256" key="1">
    <source>
        <dbReference type="ARBA" id="ARBA00004141"/>
    </source>
</evidence>
<evidence type="ECO:0000313" key="9">
    <source>
        <dbReference type="EMBL" id="KAA3670296.1"/>
    </source>
</evidence>
<reference evidence="9 10" key="1">
    <citation type="journal article" date="2019" name="Gigascience">
        <title>Whole-genome sequence of the oriental lung fluke Paragonimus westermani.</title>
        <authorList>
            <person name="Oey H."/>
            <person name="Zakrzewski M."/>
            <person name="Narain K."/>
            <person name="Devi K.R."/>
            <person name="Agatsuma T."/>
            <person name="Nawaratna S."/>
            <person name="Gobert G.N."/>
            <person name="Jones M.K."/>
            <person name="Ragan M.A."/>
            <person name="McManus D.P."/>
            <person name="Krause L."/>
        </authorList>
    </citation>
    <scope>NUCLEOTIDE SEQUENCE [LARGE SCALE GENOMIC DNA]</scope>
    <source>
        <strain evidence="9 10">IND2009</strain>
    </source>
</reference>
<keyword evidence="5 7" id="KW-0472">Membrane</keyword>
<evidence type="ECO:0000313" key="10">
    <source>
        <dbReference type="Proteomes" id="UP000324629"/>
    </source>
</evidence>
<evidence type="ECO:0000256" key="5">
    <source>
        <dbReference type="ARBA" id="ARBA00023136"/>
    </source>
</evidence>
<evidence type="ECO:0000256" key="3">
    <source>
        <dbReference type="ARBA" id="ARBA00022692"/>
    </source>
</evidence>
<dbReference type="PROSITE" id="PS50216">
    <property type="entry name" value="DHHC"/>
    <property type="match status" value="1"/>
</dbReference>
<comment type="caution">
    <text evidence="9">The sequence shown here is derived from an EMBL/GenBank/DDBJ whole genome shotgun (WGS) entry which is preliminary data.</text>
</comment>
<sequence length="328" mass="37926">MSCCGSLVRYSTGAIGFLPVGILLLIIGWSYYVFVFMLSAGGALTHKLIHIGAFFALYSPVVHIAVYHVCLAFFAWTFWQSVCTPSKPVPRQYHLTAVETITFIDMEKEDERWTYLEQRVAQKDLPVTLFNKHGRVPFCDICFVIKPDRTHHCSNCERCVPRMDHHCPWINNCVGFHNQKYFLLFLSYAFLYCLFCFTASIPTSIQLLKATIDVTMVTLHVFLLAIVSSVFMIGLLILLVFQVHLLFTNTSTLEFHRPPSFRTLDRPCSFNLGWRRNFTEIFGNRPILWFLPIFSRLVANRHHLSMCSPFHFVFAVRMFGFSYLESPT</sequence>
<protein>
    <recommendedName>
        <fullName evidence="7">Palmitoyltransferase</fullName>
        <ecNumber evidence="7">2.3.1.225</ecNumber>
    </recommendedName>
</protein>
<dbReference type="GO" id="GO:0019706">
    <property type="term" value="F:protein-cysteine S-palmitoyltransferase activity"/>
    <property type="evidence" value="ECO:0007669"/>
    <property type="project" value="UniProtKB-EC"/>
</dbReference>
<keyword evidence="3 7" id="KW-0812">Transmembrane</keyword>
<organism evidence="9 10">
    <name type="scientific">Paragonimus westermani</name>
    <dbReference type="NCBI Taxonomy" id="34504"/>
    <lineage>
        <taxon>Eukaryota</taxon>
        <taxon>Metazoa</taxon>
        <taxon>Spiralia</taxon>
        <taxon>Lophotrochozoa</taxon>
        <taxon>Platyhelminthes</taxon>
        <taxon>Trematoda</taxon>
        <taxon>Digenea</taxon>
        <taxon>Plagiorchiida</taxon>
        <taxon>Troglotremata</taxon>
        <taxon>Troglotrematidae</taxon>
        <taxon>Paragonimus</taxon>
    </lineage>
</organism>
<dbReference type="AlphaFoldDB" id="A0A5J4N443"/>
<comment type="catalytic activity">
    <reaction evidence="7">
        <text>L-cysteinyl-[protein] + hexadecanoyl-CoA = S-hexadecanoyl-L-cysteinyl-[protein] + CoA</text>
        <dbReference type="Rhea" id="RHEA:36683"/>
        <dbReference type="Rhea" id="RHEA-COMP:10131"/>
        <dbReference type="Rhea" id="RHEA-COMP:11032"/>
        <dbReference type="ChEBI" id="CHEBI:29950"/>
        <dbReference type="ChEBI" id="CHEBI:57287"/>
        <dbReference type="ChEBI" id="CHEBI:57379"/>
        <dbReference type="ChEBI" id="CHEBI:74151"/>
        <dbReference type="EC" id="2.3.1.225"/>
    </reaction>
</comment>
<keyword evidence="6 7" id="KW-0012">Acyltransferase</keyword>
<dbReference type="InterPro" id="IPR001594">
    <property type="entry name" value="Palmitoyltrfase_DHHC"/>
</dbReference>
<keyword evidence="4 7" id="KW-1133">Transmembrane helix</keyword>
<accession>A0A5J4N443</accession>
<comment type="domain">
    <text evidence="7">The DHHC domain is required for palmitoyltransferase activity.</text>
</comment>
<evidence type="ECO:0000256" key="7">
    <source>
        <dbReference type="RuleBase" id="RU079119"/>
    </source>
</evidence>
<proteinExistence type="inferred from homology"/>
<dbReference type="InterPro" id="IPR039859">
    <property type="entry name" value="PFA4/ZDH16/20/ERF2-like"/>
</dbReference>
<evidence type="ECO:0000256" key="6">
    <source>
        <dbReference type="ARBA" id="ARBA00023315"/>
    </source>
</evidence>
<dbReference type="Pfam" id="PF01529">
    <property type="entry name" value="DHHC"/>
    <property type="match status" value="1"/>
</dbReference>
<comment type="subcellular location">
    <subcellularLocation>
        <location evidence="1">Membrane</location>
        <topology evidence="1">Multi-pass membrane protein</topology>
    </subcellularLocation>
</comment>
<dbReference type="PANTHER" id="PTHR12246">
    <property type="entry name" value="PALMITOYLTRANSFERASE ZDHHC16"/>
    <property type="match status" value="1"/>
</dbReference>
<keyword evidence="2 7" id="KW-0808">Transferase</keyword>
<evidence type="ECO:0000259" key="8">
    <source>
        <dbReference type="Pfam" id="PF01529"/>
    </source>
</evidence>